<feature type="transmembrane region" description="Helical" evidence="7">
    <location>
        <begin position="100"/>
        <end position="118"/>
    </location>
</feature>
<gene>
    <name evidence="8" type="ORF">EW026_g2123</name>
</gene>
<feature type="transmembrane region" description="Helical" evidence="7">
    <location>
        <begin position="202"/>
        <end position="221"/>
    </location>
</feature>
<evidence type="ECO:0000313" key="9">
    <source>
        <dbReference type="Proteomes" id="UP000309038"/>
    </source>
</evidence>
<evidence type="ECO:0000256" key="2">
    <source>
        <dbReference type="ARBA" id="ARBA00022448"/>
    </source>
</evidence>
<keyword evidence="5 7" id="KW-0472">Membrane</keyword>
<evidence type="ECO:0000256" key="7">
    <source>
        <dbReference type="SAM" id="Phobius"/>
    </source>
</evidence>
<evidence type="ECO:0000256" key="3">
    <source>
        <dbReference type="ARBA" id="ARBA00022692"/>
    </source>
</evidence>
<dbReference type="EMBL" id="SGPJ01000051">
    <property type="protein sequence ID" value="THH00402.1"/>
    <property type="molecule type" value="Genomic_DNA"/>
</dbReference>
<dbReference type="PANTHER" id="PTHR43791">
    <property type="entry name" value="PERMEASE-RELATED"/>
    <property type="match status" value="1"/>
</dbReference>
<dbReference type="Proteomes" id="UP000309038">
    <property type="component" value="Unassembled WGS sequence"/>
</dbReference>
<keyword evidence="2" id="KW-0813">Transport</keyword>
<dbReference type="InterPro" id="IPR036259">
    <property type="entry name" value="MFS_trans_sf"/>
</dbReference>
<dbReference type="GO" id="GO:0022857">
    <property type="term" value="F:transmembrane transporter activity"/>
    <property type="evidence" value="ECO:0007669"/>
    <property type="project" value="InterPro"/>
</dbReference>
<dbReference type="PANTHER" id="PTHR43791:SF46">
    <property type="entry name" value="MAJOR FACILITATOR SUPERFAMILY (MFS) PROFILE DOMAIN-CONTAINING PROTEIN-RELATED"/>
    <property type="match status" value="1"/>
</dbReference>
<feature type="transmembrane region" description="Helical" evidence="7">
    <location>
        <begin position="265"/>
        <end position="283"/>
    </location>
</feature>
<keyword evidence="3 7" id="KW-0812">Transmembrane</keyword>
<organism evidence="8 9">
    <name type="scientific">Hermanssonia centrifuga</name>
    <dbReference type="NCBI Taxonomy" id="98765"/>
    <lineage>
        <taxon>Eukaryota</taxon>
        <taxon>Fungi</taxon>
        <taxon>Dikarya</taxon>
        <taxon>Basidiomycota</taxon>
        <taxon>Agaricomycotina</taxon>
        <taxon>Agaricomycetes</taxon>
        <taxon>Polyporales</taxon>
        <taxon>Meruliaceae</taxon>
        <taxon>Hermanssonia</taxon>
    </lineage>
</organism>
<feature type="transmembrane region" description="Helical" evidence="7">
    <location>
        <begin position="61"/>
        <end position="79"/>
    </location>
</feature>
<dbReference type="Gene3D" id="1.20.1250.20">
    <property type="entry name" value="MFS general substrate transporter like domains"/>
    <property type="match status" value="2"/>
</dbReference>
<feature type="region of interest" description="Disordered" evidence="6">
    <location>
        <begin position="1"/>
        <end position="20"/>
    </location>
</feature>
<dbReference type="SUPFAM" id="SSF103473">
    <property type="entry name" value="MFS general substrate transporter"/>
    <property type="match status" value="2"/>
</dbReference>
<feature type="transmembrane region" description="Helical" evidence="7">
    <location>
        <begin position="295"/>
        <end position="314"/>
    </location>
</feature>
<feature type="transmembrane region" description="Helical" evidence="7">
    <location>
        <begin position="354"/>
        <end position="377"/>
    </location>
</feature>
<evidence type="ECO:0000256" key="5">
    <source>
        <dbReference type="ARBA" id="ARBA00023136"/>
    </source>
</evidence>
<evidence type="ECO:0000256" key="1">
    <source>
        <dbReference type="ARBA" id="ARBA00004141"/>
    </source>
</evidence>
<dbReference type="InterPro" id="IPR011701">
    <property type="entry name" value="MFS"/>
</dbReference>
<feature type="transmembrane region" description="Helical" evidence="7">
    <location>
        <begin position="326"/>
        <end position="348"/>
    </location>
</feature>
<reference evidence="8 9" key="1">
    <citation type="submission" date="2019-02" db="EMBL/GenBank/DDBJ databases">
        <title>Genome sequencing of the rare red list fungi Phlebia centrifuga.</title>
        <authorList>
            <person name="Buettner E."/>
            <person name="Kellner H."/>
        </authorList>
    </citation>
    <scope>NUCLEOTIDE SEQUENCE [LARGE SCALE GENOMIC DNA]</scope>
    <source>
        <strain evidence="8 9">DSM 108282</strain>
    </source>
</reference>
<name>A0A4S4KP92_9APHY</name>
<feature type="transmembrane region" description="Helical" evidence="7">
    <location>
        <begin position="130"/>
        <end position="152"/>
    </location>
</feature>
<keyword evidence="4 7" id="KW-1133">Transmembrane helix</keyword>
<comment type="subcellular location">
    <subcellularLocation>
        <location evidence="1">Membrane</location>
        <topology evidence="1">Multi-pass membrane protein</topology>
    </subcellularLocation>
</comment>
<evidence type="ECO:0000256" key="4">
    <source>
        <dbReference type="ARBA" id="ARBA00022989"/>
    </source>
</evidence>
<dbReference type="GO" id="GO:0005886">
    <property type="term" value="C:plasma membrane"/>
    <property type="evidence" value="ECO:0007669"/>
    <property type="project" value="TreeGrafter"/>
</dbReference>
<sequence>MSSTGDAESNGMRTSSDSITKPVLDEKTGVEVSSLDGGSSVDYKTRFPHVDEKKVLRKIDLRVVPFVFIINFFTFLDRVNISNATLFGLKQDLKLQGNQYNTALLIYLAGSFAGMNNICHMDGMRGYRGWRWVFILEGTLSCVLAFVMFFLVSDFPEEASWLSEDEKAFVKARLQEDVGQSGRNEPVRLTHFVKLFKDYKSYLGAVMYFGLIVPAYSFAYFSPTIIQGLGHTAITTQLLSIPPYFAAFVFGMIISAISDRLHHRFAFTMLGICIAIVGFSILFSVHNHTNVEYGALFLAAIGTYTAMPLALCWYSMNVQGHAQRSVAGAFQIGFGNVGGIIASYAFLAKDAPKYLPGYSICISFACLSGLACCLYFLAITLQSKRRNVEDGETSSDGSTSDFRFEYIS</sequence>
<proteinExistence type="predicted"/>
<feature type="transmembrane region" description="Helical" evidence="7">
    <location>
        <begin position="241"/>
        <end position="258"/>
    </location>
</feature>
<keyword evidence="9" id="KW-1185">Reference proteome</keyword>
<dbReference type="Pfam" id="PF07690">
    <property type="entry name" value="MFS_1"/>
    <property type="match status" value="1"/>
</dbReference>
<evidence type="ECO:0000256" key="6">
    <source>
        <dbReference type="SAM" id="MobiDB-lite"/>
    </source>
</evidence>
<feature type="compositionally biased region" description="Polar residues" evidence="6">
    <location>
        <begin position="1"/>
        <end position="19"/>
    </location>
</feature>
<comment type="caution">
    <text evidence="8">The sequence shown here is derived from an EMBL/GenBank/DDBJ whole genome shotgun (WGS) entry which is preliminary data.</text>
</comment>
<protein>
    <submittedName>
        <fullName evidence="8">Uncharacterized protein</fullName>
    </submittedName>
</protein>
<accession>A0A4S4KP92</accession>
<evidence type="ECO:0000313" key="8">
    <source>
        <dbReference type="EMBL" id="THH00402.1"/>
    </source>
</evidence>
<dbReference type="FunFam" id="1.20.1250.20:FF:000068">
    <property type="entry name" value="MFS general substrate transporter"/>
    <property type="match status" value="1"/>
</dbReference>
<dbReference type="AlphaFoldDB" id="A0A4S4KP92"/>